<name>A0A401S4U0_CHIPU</name>
<reference evidence="1 2" key="1">
    <citation type="journal article" date="2018" name="Nat. Ecol. Evol.">
        <title>Shark genomes provide insights into elasmobranch evolution and the origin of vertebrates.</title>
        <authorList>
            <person name="Hara Y"/>
            <person name="Yamaguchi K"/>
            <person name="Onimaru K"/>
            <person name="Kadota M"/>
            <person name="Koyanagi M"/>
            <person name="Keeley SD"/>
            <person name="Tatsumi K"/>
            <person name="Tanaka K"/>
            <person name="Motone F"/>
            <person name="Kageyama Y"/>
            <person name="Nozu R"/>
            <person name="Adachi N"/>
            <person name="Nishimura O"/>
            <person name="Nakagawa R"/>
            <person name="Tanegashima C"/>
            <person name="Kiyatake I"/>
            <person name="Matsumoto R"/>
            <person name="Murakumo K"/>
            <person name="Nishida K"/>
            <person name="Terakita A"/>
            <person name="Kuratani S"/>
            <person name="Sato K"/>
            <person name="Hyodo S Kuraku.S."/>
        </authorList>
    </citation>
    <scope>NUCLEOTIDE SEQUENCE [LARGE SCALE GENOMIC DNA]</scope>
</reference>
<comment type="caution">
    <text evidence="1">The sequence shown here is derived from an EMBL/GenBank/DDBJ whole genome shotgun (WGS) entry which is preliminary data.</text>
</comment>
<dbReference type="AlphaFoldDB" id="A0A401S4U0"/>
<protein>
    <submittedName>
        <fullName evidence="1">Uncharacterized protein</fullName>
    </submittedName>
</protein>
<keyword evidence="2" id="KW-1185">Reference proteome</keyword>
<dbReference type="Proteomes" id="UP000287033">
    <property type="component" value="Unassembled WGS sequence"/>
</dbReference>
<dbReference type="EMBL" id="BEZZ01000085">
    <property type="protein sequence ID" value="GCC25411.1"/>
    <property type="molecule type" value="Genomic_DNA"/>
</dbReference>
<accession>A0A401S4U0</accession>
<proteinExistence type="predicted"/>
<sequence>MLPRTNIASLVPVNVPSEIRNSIHRASHSQQKLHLRHSTGCLLSALNCEACPVVTPYSSAEGHDSDCPRLSGSYQKSAHGQLRKVLQVDDIGQACLQEENN</sequence>
<gene>
    <name evidence="1" type="ORF">chiPu_0003821</name>
</gene>
<organism evidence="1 2">
    <name type="scientific">Chiloscyllium punctatum</name>
    <name type="common">Brownbanded bambooshark</name>
    <name type="synonym">Hemiscyllium punctatum</name>
    <dbReference type="NCBI Taxonomy" id="137246"/>
    <lineage>
        <taxon>Eukaryota</taxon>
        <taxon>Metazoa</taxon>
        <taxon>Chordata</taxon>
        <taxon>Craniata</taxon>
        <taxon>Vertebrata</taxon>
        <taxon>Chondrichthyes</taxon>
        <taxon>Elasmobranchii</taxon>
        <taxon>Galeomorphii</taxon>
        <taxon>Galeoidea</taxon>
        <taxon>Orectolobiformes</taxon>
        <taxon>Hemiscylliidae</taxon>
        <taxon>Chiloscyllium</taxon>
    </lineage>
</organism>
<evidence type="ECO:0000313" key="2">
    <source>
        <dbReference type="Proteomes" id="UP000287033"/>
    </source>
</evidence>
<evidence type="ECO:0000313" key="1">
    <source>
        <dbReference type="EMBL" id="GCC25411.1"/>
    </source>
</evidence>